<evidence type="ECO:0000313" key="1">
    <source>
        <dbReference type="EMBL" id="KAL3420273.1"/>
    </source>
</evidence>
<comment type="caution">
    <text evidence="1">The sequence shown here is derived from an EMBL/GenBank/DDBJ whole genome shotgun (WGS) entry which is preliminary data.</text>
</comment>
<keyword evidence="2" id="KW-1185">Reference proteome</keyword>
<sequence>MKRRTSAAVTRITFNSTSNMNNRFSTIDGYFLQDDESTKAKTFNFKIQNFGLKPFKRSEKDKRKTSWQRLEAKVDELNATSKGLAKYKLLFIGRHSEAKQQKDGFSDEADEENWQDPSLTQTGARQAKEANMFWLYQLLREDMSLPQRFYSGPQKKCLETAQITYSNLAEDESPLVVTVKDTLRTKADGLIERRRPKTEIQTGHPTFNFEEDFTETDQLWETIAPDSDDHADQRMESFLEKLFDEDESSFISLTVDAGAVAAFLRVLGHRDFDLPPAHIIPVLVKQLVK</sequence>
<dbReference type="Proteomes" id="UP001629113">
    <property type="component" value="Unassembled WGS sequence"/>
</dbReference>
<name>A0ABR4PAC3_9HELO</name>
<dbReference type="Pfam" id="PF00300">
    <property type="entry name" value="His_Phos_1"/>
    <property type="match status" value="1"/>
</dbReference>
<gene>
    <name evidence="1" type="ORF">PVAG01_08772</name>
</gene>
<dbReference type="SUPFAM" id="SSF53254">
    <property type="entry name" value="Phosphoglycerate mutase-like"/>
    <property type="match status" value="1"/>
</dbReference>
<protein>
    <submittedName>
        <fullName evidence="1">Phosphoglycerate mutase</fullName>
    </submittedName>
</protein>
<organism evidence="1 2">
    <name type="scientific">Phlyctema vagabunda</name>
    <dbReference type="NCBI Taxonomy" id="108571"/>
    <lineage>
        <taxon>Eukaryota</taxon>
        <taxon>Fungi</taxon>
        <taxon>Dikarya</taxon>
        <taxon>Ascomycota</taxon>
        <taxon>Pezizomycotina</taxon>
        <taxon>Leotiomycetes</taxon>
        <taxon>Helotiales</taxon>
        <taxon>Dermateaceae</taxon>
        <taxon>Phlyctema</taxon>
    </lineage>
</organism>
<dbReference type="InterPro" id="IPR029033">
    <property type="entry name" value="His_PPase_superfam"/>
</dbReference>
<evidence type="ECO:0000313" key="2">
    <source>
        <dbReference type="Proteomes" id="UP001629113"/>
    </source>
</evidence>
<dbReference type="InterPro" id="IPR013078">
    <property type="entry name" value="His_Pase_superF_clade-1"/>
</dbReference>
<proteinExistence type="predicted"/>
<accession>A0ABR4PAC3</accession>
<reference evidence="1 2" key="1">
    <citation type="submission" date="2024-06" db="EMBL/GenBank/DDBJ databases">
        <title>Complete genome of Phlyctema vagabunda strain 19-DSS-EL-015.</title>
        <authorList>
            <person name="Fiorenzani C."/>
        </authorList>
    </citation>
    <scope>NUCLEOTIDE SEQUENCE [LARGE SCALE GENOMIC DNA]</scope>
    <source>
        <strain evidence="1 2">19-DSS-EL-015</strain>
    </source>
</reference>
<dbReference type="Gene3D" id="3.40.50.1240">
    <property type="entry name" value="Phosphoglycerate mutase-like"/>
    <property type="match status" value="1"/>
</dbReference>
<dbReference type="EMBL" id="JBFCZG010000007">
    <property type="protein sequence ID" value="KAL3420273.1"/>
    <property type="molecule type" value="Genomic_DNA"/>
</dbReference>